<dbReference type="SUPFAM" id="SSF47413">
    <property type="entry name" value="lambda repressor-like DNA-binding domains"/>
    <property type="match status" value="1"/>
</dbReference>
<keyword evidence="1" id="KW-0805">Transcription regulation</keyword>
<dbReference type="CDD" id="cd01392">
    <property type="entry name" value="HTH_LacI"/>
    <property type="match status" value="1"/>
</dbReference>
<evidence type="ECO:0000313" key="7">
    <source>
        <dbReference type="Proteomes" id="UP000289954"/>
    </source>
</evidence>
<feature type="compositionally biased region" description="Gly residues" evidence="4">
    <location>
        <begin position="24"/>
        <end position="35"/>
    </location>
</feature>
<dbReference type="RefSeq" id="WP_246013546.1">
    <property type="nucleotide sequence ID" value="NZ_BIMR01000372.1"/>
</dbReference>
<comment type="caution">
    <text evidence="6">The sequence shown here is derived from an EMBL/GenBank/DDBJ whole genome shotgun (WGS) entry which is preliminary data.</text>
</comment>
<name>A0A402DW19_9CELL</name>
<dbReference type="PANTHER" id="PTHR30146:SF153">
    <property type="entry name" value="LACTOSE OPERON REPRESSOR"/>
    <property type="match status" value="1"/>
</dbReference>
<dbReference type="Pfam" id="PF13377">
    <property type="entry name" value="Peripla_BP_3"/>
    <property type="match status" value="1"/>
</dbReference>
<evidence type="ECO:0000313" key="6">
    <source>
        <dbReference type="EMBL" id="GCE78317.1"/>
    </source>
</evidence>
<dbReference type="CDD" id="cd06296">
    <property type="entry name" value="PBP1_CatR-like"/>
    <property type="match status" value="1"/>
</dbReference>
<dbReference type="PANTHER" id="PTHR30146">
    <property type="entry name" value="LACI-RELATED TRANSCRIPTIONAL REPRESSOR"/>
    <property type="match status" value="1"/>
</dbReference>
<dbReference type="InterPro" id="IPR046335">
    <property type="entry name" value="LacI/GalR-like_sensor"/>
</dbReference>
<evidence type="ECO:0000256" key="4">
    <source>
        <dbReference type="SAM" id="MobiDB-lite"/>
    </source>
</evidence>
<sequence length="373" mass="39300">MTSTDTGGPASTGADDPRPPAAGSTGGAAGGPADGHAGGSATIALIAAEAGVSVPTVSKVLNGRTDVAAVTRARVEEVIDRYQYRRRRGRTTTGPGLIDLVFHELDSAWATQIIKGVEEVAGPARIGVVLSELGGAHRPRQEWLDDVLARRPRGVILVLSDLDPAQRRQLETRSIPFVVVDTAGEQPPGVPVVGSANWAGGLAATRHLLSLGHRRVAVISGPVDVLCSRARIDGYRSALDEAGIATDPSLIRYGDFFVNGGYRHGLELLSRPDRPTAIFAGSDFQALGVMRAARELGLRIPQDLSIVGFDDLPVTEWLGPALTTIHQPLQEMAATATRMVLALARGESPTNQRIDLATELVVRESTAPPPTDV</sequence>
<dbReference type="Gene3D" id="1.10.260.40">
    <property type="entry name" value="lambda repressor-like DNA-binding domains"/>
    <property type="match status" value="1"/>
</dbReference>
<dbReference type="Proteomes" id="UP000289954">
    <property type="component" value="Unassembled WGS sequence"/>
</dbReference>
<reference evidence="6 7" key="1">
    <citation type="submission" date="2019-01" db="EMBL/GenBank/DDBJ databases">
        <title>Draft genome sequence of Cellulomonas takizawaensis strain TKZ-21.</title>
        <authorList>
            <person name="Yamamura H."/>
            <person name="Hayashi T."/>
            <person name="Hamada M."/>
            <person name="Serisawa Y."/>
            <person name="Matsuyama K."/>
            <person name="Nakagawa Y."/>
            <person name="Otoguro M."/>
            <person name="Yanagida F."/>
            <person name="Hayakawa M."/>
        </authorList>
    </citation>
    <scope>NUCLEOTIDE SEQUENCE [LARGE SCALE GENOMIC DNA]</scope>
    <source>
        <strain evidence="6 7">NBRC12680</strain>
    </source>
</reference>
<dbReference type="InterPro" id="IPR000843">
    <property type="entry name" value="HTH_LacI"/>
</dbReference>
<evidence type="ECO:0000256" key="3">
    <source>
        <dbReference type="ARBA" id="ARBA00023163"/>
    </source>
</evidence>
<evidence type="ECO:0000256" key="1">
    <source>
        <dbReference type="ARBA" id="ARBA00023015"/>
    </source>
</evidence>
<dbReference type="InterPro" id="IPR010982">
    <property type="entry name" value="Lambda_DNA-bd_dom_sf"/>
</dbReference>
<dbReference type="SMART" id="SM00354">
    <property type="entry name" value="HTH_LACI"/>
    <property type="match status" value="1"/>
</dbReference>
<dbReference type="GO" id="GO:0000976">
    <property type="term" value="F:transcription cis-regulatory region binding"/>
    <property type="evidence" value="ECO:0007669"/>
    <property type="project" value="TreeGrafter"/>
</dbReference>
<keyword evidence="3" id="KW-0804">Transcription</keyword>
<proteinExistence type="predicted"/>
<protein>
    <submittedName>
        <fullName evidence="6">Transcriptional regulator</fullName>
    </submittedName>
</protein>
<dbReference type="SUPFAM" id="SSF53822">
    <property type="entry name" value="Periplasmic binding protein-like I"/>
    <property type="match status" value="1"/>
</dbReference>
<feature type="region of interest" description="Disordered" evidence="4">
    <location>
        <begin position="1"/>
        <end position="35"/>
    </location>
</feature>
<dbReference type="GO" id="GO:0003700">
    <property type="term" value="F:DNA-binding transcription factor activity"/>
    <property type="evidence" value="ECO:0007669"/>
    <property type="project" value="TreeGrafter"/>
</dbReference>
<organism evidence="6 7">
    <name type="scientific">Cellulomonas biazotea</name>
    <dbReference type="NCBI Taxonomy" id="1709"/>
    <lineage>
        <taxon>Bacteria</taxon>
        <taxon>Bacillati</taxon>
        <taxon>Actinomycetota</taxon>
        <taxon>Actinomycetes</taxon>
        <taxon>Micrococcales</taxon>
        <taxon>Cellulomonadaceae</taxon>
        <taxon>Cellulomonas</taxon>
    </lineage>
</organism>
<accession>A0A402DW19</accession>
<dbReference type="AlphaFoldDB" id="A0A402DW19"/>
<dbReference type="Gene3D" id="3.40.50.2300">
    <property type="match status" value="2"/>
</dbReference>
<dbReference type="PROSITE" id="PS50932">
    <property type="entry name" value="HTH_LACI_2"/>
    <property type="match status" value="1"/>
</dbReference>
<dbReference type="EMBL" id="BIMR01000372">
    <property type="protein sequence ID" value="GCE78317.1"/>
    <property type="molecule type" value="Genomic_DNA"/>
</dbReference>
<feature type="domain" description="HTH lacI-type" evidence="5">
    <location>
        <begin position="41"/>
        <end position="94"/>
    </location>
</feature>
<gene>
    <name evidence="6" type="ORF">CBZ_33730</name>
</gene>
<keyword evidence="2" id="KW-0238">DNA-binding</keyword>
<dbReference type="InterPro" id="IPR028082">
    <property type="entry name" value="Peripla_BP_I"/>
</dbReference>
<evidence type="ECO:0000256" key="2">
    <source>
        <dbReference type="ARBA" id="ARBA00023125"/>
    </source>
</evidence>
<evidence type="ECO:0000259" key="5">
    <source>
        <dbReference type="PROSITE" id="PS50932"/>
    </source>
</evidence>
<dbReference type="Pfam" id="PF00356">
    <property type="entry name" value="LacI"/>
    <property type="match status" value="1"/>
</dbReference>
<keyword evidence="7" id="KW-1185">Reference proteome</keyword>